<evidence type="ECO:0000256" key="5">
    <source>
        <dbReference type="SAM" id="Phobius"/>
    </source>
</evidence>
<proteinExistence type="predicted"/>
<dbReference type="Pfam" id="PF10292">
    <property type="entry name" value="7TM_GPCR_Srab"/>
    <property type="match status" value="2"/>
</dbReference>
<gene>
    <name evidence="6" type="ORF">TCNE_LOCUS7355</name>
</gene>
<feature type="transmembrane region" description="Helical" evidence="5">
    <location>
        <begin position="137"/>
        <end position="163"/>
    </location>
</feature>
<feature type="transmembrane region" description="Helical" evidence="5">
    <location>
        <begin position="169"/>
        <end position="190"/>
    </location>
</feature>
<evidence type="ECO:0000256" key="1">
    <source>
        <dbReference type="ARBA" id="ARBA00004141"/>
    </source>
</evidence>
<protein>
    <submittedName>
        <fullName evidence="8">Na+-dependent transporters of the SNF family</fullName>
    </submittedName>
</protein>
<evidence type="ECO:0000256" key="2">
    <source>
        <dbReference type="ARBA" id="ARBA00022692"/>
    </source>
</evidence>
<keyword evidence="4 5" id="KW-0472">Membrane</keyword>
<dbReference type="PANTHER" id="PTHR46561:SF11">
    <property type="entry name" value="SERPENTINE RECEPTOR CLASS ALPHA_BETA-14"/>
    <property type="match status" value="1"/>
</dbReference>
<name>A0A183UFT5_TOXCA</name>
<dbReference type="AlphaFoldDB" id="A0A183UFT5"/>
<dbReference type="Proteomes" id="UP000050794">
    <property type="component" value="Unassembled WGS sequence"/>
</dbReference>
<dbReference type="GO" id="GO:0016020">
    <property type="term" value="C:membrane"/>
    <property type="evidence" value="ECO:0007669"/>
    <property type="project" value="UniProtKB-SubCell"/>
</dbReference>
<comment type="subcellular location">
    <subcellularLocation>
        <location evidence="1">Membrane</location>
        <topology evidence="1">Multi-pass membrane protein</topology>
    </subcellularLocation>
</comment>
<evidence type="ECO:0000313" key="8">
    <source>
        <dbReference type="WBParaSite" id="TCNE_0000735501-mRNA-1"/>
    </source>
</evidence>
<dbReference type="WBParaSite" id="TCNE_0000735501-mRNA-1">
    <property type="protein sequence ID" value="TCNE_0000735501-mRNA-1"/>
    <property type="gene ID" value="TCNE_0000735501"/>
</dbReference>
<evidence type="ECO:0000313" key="7">
    <source>
        <dbReference type="Proteomes" id="UP000050794"/>
    </source>
</evidence>
<dbReference type="InterPro" id="IPR053286">
    <property type="entry name" value="Nematode_rcpt-like_srab"/>
</dbReference>
<accession>A0A183UFT5</accession>
<reference evidence="6 7" key="2">
    <citation type="submission" date="2018-11" db="EMBL/GenBank/DDBJ databases">
        <authorList>
            <consortium name="Pathogen Informatics"/>
        </authorList>
    </citation>
    <scope>NUCLEOTIDE SEQUENCE [LARGE SCALE GENOMIC DNA]</scope>
</reference>
<evidence type="ECO:0000256" key="4">
    <source>
        <dbReference type="ARBA" id="ARBA00023136"/>
    </source>
</evidence>
<dbReference type="SUPFAM" id="SSF81321">
    <property type="entry name" value="Family A G protein-coupled receptor-like"/>
    <property type="match status" value="1"/>
</dbReference>
<sequence length="238" mass="26757">MKSIECLFPGVYTPAIIVYFFVFGNISGMMTVLPMAIERACSTIKADQYEEKSIRLGLMLAIISILVGLGNASLFIVGINMPGIGLVVEGGLVIGEFIIIGIFIALYAYYVRWRKSKARTVATLSHKYQVEENIESILNLLPLASANVLCNLVSAVCIMLSFIDPLNDLPKAYFDITPLYFIALPIIRFWRRRAARRWKESRAKQNQVKSNKETSGHFQILRSLFNTEAVHETDDGHF</sequence>
<feature type="transmembrane region" description="Helical" evidence="5">
    <location>
        <begin position="91"/>
        <end position="110"/>
    </location>
</feature>
<dbReference type="EMBL" id="UYWY01019665">
    <property type="protein sequence ID" value="VDM38676.1"/>
    <property type="molecule type" value="Genomic_DNA"/>
</dbReference>
<evidence type="ECO:0000313" key="6">
    <source>
        <dbReference type="EMBL" id="VDM38676.1"/>
    </source>
</evidence>
<organism evidence="7 8">
    <name type="scientific">Toxocara canis</name>
    <name type="common">Canine roundworm</name>
    <dbReference type="NCBI Taxonomy" id="6265"/>
    <lineage>
        <taxon>Eukaryota</taxon>
        <taxon>Metazoa</taxon>
        <taxon>Ecdysozoa</taxon>
        <taxon>Nematoda</taxon>
        <taxon>Chromadorea</taxon>
        <taxon>Rhabditida</taxon>
        <taxon>Spirurina</taxon>
        <taxon>Ascaridomorpha</taxon>
        <taxon>Ascaridoidea</taxon>
        <taxon>Toxocaridae</taxon>
        <taxon>Toxocara</taxon>
    </lineage>
</organism>
<keyword evidence="3 5" id="KW-1133">Transmembrane helix</keyword>
<keyword evidence="7" id="KW-1185">Reference proteome</keyword>
<feature type="transmembrane region" description="Helical" evidence="5">
    <location>
        <begin position="58"/>
        <end position="79"/>
    </location>
</feature>
<evidence type="ECO:0000256" key="3">
    <source>
        <dbReference type="ARBA" id="ARBA00022989"/>
    </source>
</evidence>
<dbReference type="InterPro" id="IPR019408">
    <property type="entry name" value="7TM_GPCR_serpentine_rcpt_Srab"/>
</dbReference>
<reference evidence="8" key="1">
    <citation type="submission" date="2016-06" db="UniProtKB">
        <authorList>
            <consortium name="WormBaseParasite"/>
        </authorList>
    </citation>
    <scope>IDENTIFICATION</scope>
</reference>
<feature type="transmembrane region" description="Helical" evidence="5">
    <location>
        <begin position="16"/>
        <end position="37"/>
    </location>
</feature>
<dbReference type="PANTHER" id="PTHR46561">
    <property type="entry name" value="SERPENTINE RECEPTOR, CLASS AB (CLASS A-LIKE)-RELATED"/>
    <property type="match status" value="1"/>
</dbReference>
<keyword evidence="2 5" id="KW-0812">Transmembrane</keyword>